<sequence>MTFRVIQWATGAMGKTCLRAVLDHPDMTLVGLYVYGAAKAGRDAGDIAKRPATGVLATTDVEAILALDADVVIHCARLAPPYGSHDAEILRLLESGKNVISINGYSDPRAWRGERLAALEAACRKGGASLMGAGLNPGFAAEQLAVVASGICADIDAIEVVESVDCRAVRSPEYVFDVLGFGSDPAKVDPNDPAWGPASSLNGMYAETLSAMAKSMGLSLSRIVTEHRVFGATEALEVAAGTIAQGRVAHVNWRWIGHAEGDRRLIMSIHWFMEPAHLDEADPPLWRLKIQGRPGVRIAVDLDKHPEDKTPTTAEQWAVAGSVINAIPVVCAAEPGPVTRPLATPFRLNPDRRALA</sequence>
<dbReference type="AlphaFoldDB" id="R0EDH2"/>
<dbReference type="RefSeq" id="WP_004615025.1">
    <property type="nucleotide sequence ID" value="NZ_APMP01000001.1"/>
</dbReference>
<evidence type="ECO:0000256" key="2">
    <source>
        <dbReference type="ARBA" id="ARBA00023002"/>
    </source>
</evidence>
<reference evidence="4 5" key="1">
    <citation type="journal article" date="2013" name="Genome Announc.">
        <title>Draft Genome Sequence for Caulobacter sp. Strain OR37, a Bacterium Tolerant to Heavy Metals.</title>
        <authorList>
            <person name="Utturkar S.M."/>
            <person name="Bollmann A."/>
            <person name="Brzoska R.M."/>
            <person name="Klingeman D.M."/>
            <person name="Epstein S.E."/>
            <person name="Palumbo A.V."/>
            <person name="Brown S.D."/>
        </authorList>
    </citation>
    <scope>NUCLEOTIDE SEQUENCE [LARGE SCALE GENOMIC DNA]</scope>
    <source>
        <strain evidence="4 5">OR37</strain>
    </source>
</reference>
<dbReference type="eggNOG" id="COG3804">
    <property type="taxonomic scope" value="Bacteria"/>
</dbReference>
<dbReference type="STRING" id="1292034.OR37_00009"/>
<protein>
    <recommendedName>
        <fullName evidence="3">Dihydrodipicolinate reductase N-terminal domain-containing protein</fullName>
    </recommendedName>
</protein>
<dbReference type="GO" id="GO:0009089">
    <property type="term" value="P:lysine biosynthetic process via diaminopimelate"/>
    <property type="evidence" value="ECO:0007669"/>
    <property type="project" value="InterPro"/>
</dbReference>
<proteinExistence type="predicted"/>
<dbReference type="OrthoDB" id="4759936at2"/>
<organism evidence="4 5">
    <name type="scientific">Caulobacter vibrioides OR37</name>
    <dbReference type="NCBI Taxonomy" id="1292034"/>
    <lineage>
        <taxon>Bacteria</taxon>
        <taxon>Pseudomonadati</taxon>
        <taxon>Pseudomonadota</taxon>
        <taxon>Alphaproteobacteria</taxon>
        <taxon>Caulobacterales</taxon>
        <taxon>Caulobacteraceae</taxon>
        <taxon>Caulobacter</taxon>
    </lineage>
</organism>
<keyword evidence="5" id="KW-1185">Reference proteome</keyword>
<comment type="caution">
    <text evidence="4">The sequence shown here is derived from an EMBL/GenBank/DDBJ whole genome shotgun (WGS) entry which is preliminary data.</text>
</comment>
<dbReference type="GO" id="GO:0008839">
    <property type="term" value="F:4-hydroxy-tetrahydrodipicolinate reductase"/>
    <property type="evidence" value="ECO:0007669"/>
    <property type="project" value="InterPro"/>
</dbReference>
<dbReference type="Gene3D" id="3.40.50.720">
    <property type="entry name" value="NAD(P)-binding Rossmann-like Domain"/>
    <property type="match status" value="1"/>
</dbReference>
<dbReference type="InterPro" id="IPR000846">
    <property type="entry name" value="DapB_N"/>
</dbReference>
<dbReference type="InterPro" id="IPR036291">
    <property type="entry name" value="NAD(P)-bd_dom_sf"/>
</dbReference>
<dbReference type="Proteomes" id="UP000013063">
    <property type="component" value="Unassembled WGS sequence"/>
</dbReference>
<gene>
    <name evidence="4" type="ORF">OR37_00009</name>
</gene>
<keyword evidence="2" id="KW-0560">Oxidoreductase</keyword>
<keyword evidence="1" id="KW-0521">NADP</keyword>
<evidence type="ECO:0000256" key="1">
    <source>
        <dbReference type="ARBA" id="ARBA00022857"/>
    </source>
</evidence>
<dbReference type="Pfam" id="PF01113">
    <property type="entry name" value="DapB_N"/>
    <property type="match status" value="1"/>
</dbReference>
<name>R0EDH2_CAUVI</name>
<dbReference type="PATRIC" id="fig|1292034.3.peg.8"/>
<dbReference type="SUPFAM" id="SSF51735">
    <property type="entry name" value="NAD(P)-binding Rossmann-fold domains"/>
    <property type="match status" value="1"/>
</dbReference>
<dbReference type="EMBL" id="APMP01000001">
    <property type="protein sequence ID" value="ENZ83508.1"/>
    <property type="molecule type" value="Genomic_DNA"/>
</dbReference>
<evidence type="ECO:0000259" key="3">
    <source>
        <dbReference type="Pfam" id="PF01113"/>
    </source>
</evidence>
<evidence type="ECO:0000313" key="5">
    <source>
        <dbReference type="Proteomes" id="UP000013063"/>
    </source>
</evidence>
<dbReference type="CDD" id="cd24146">
    <property type="entry name" value="nat-AmDH_N_like"/>
    <property type="match status" value="1"/>
</dbReference>
<evidence type="ECO:0000313" key="4">
    <source>
        <dbReference type="EMBL" id="ENZ83508.1"/>
    </source>
</evidence>
<feature type="domain" description="Dihydrodipicolinate reductase N-terminal" evidence="3">
    <location>
        <begin position="9"/>
        <end position="73"/>
    </location>
</feature>
<accession>R0EDH2</accession>